<reference evidence="2 3" key="1">
    <citation type="submission" date="2024-06" db="EMBL/GenBank/DDBJ databases">
        <title>The Natural Products Discovery Center: Release of the First 8490 Sequenced Strains for Exploring Actinobacteria Biosynthetic Diversity.</title>
        <authorList>
            <person name="Kalkreuter E."/>
            <person name="Kautsar S.A."/>
            <person name="Yang D."/>
            <person name="Bader C.D."/>
            <person name="Teijaro C.N."/>
            <person name="Fluegel L."/>
            <person name="Davis C.M."/>
            <person name="Simpson J.R."/>
            <person name="Lauterbach L."/>
            <person name="Steele A.D."/>
            <person name="Gui C."/>
            <person name="Meng S."/>
            <person name="Li G."/>
            <person name="Viehrig K."/>
            <person name="Ye F."/>
            <person name="Su P."/>
            <person name="Kiefer A.F."/>
            <person name="Nichols A."/>
            <person name="Cepeda A.J."/>
            <person name="Yan W."/>
            <person name="Fan B."/>
            <person name="Jiang Y."/>
            <person name="Adhikari A."/>
            <person name="Zheng C.-J."/>
            <person name="Schuster L."/>
            <person name="Cowan T.M."/>
            <person name="Smanski M.J."/>
            <person name="Chevrette M.G."/>
            <person name="De Carvalho L.P.S."/>
            <person name="Shen B."/>
        </authorList>
    </citation>
    <scope>NUCLEOTIDE SEQUENCE [LARGE SCALE GENOMIC DNA]</scope>
    <source>
        <strain evidence="2 3">NPDC053791</strain>
    </source>
</reference>
<dbReference type="Proteomes" id="UP001552479">
    <property type="component" value="Unassembled WGS sequence"/>
</dbReference>
<accession>A0ABV3J535</accession>
<dbReference type="RefSeq" id="WP_366090857.1">
    <property type="nucleotide sequence ID" value="NZ_JBFASG010000059.1"/>
</dbReference>
<comment type="caution">
    <text evidence="2">The sequence shown here is derived from an EMBL/GenBank/DDBJ whole genome shotgun (WGS) entry which is preliminary data.</text>
</comment>
<proteinExistence type="predicted"/>
<keyword evidence="3" id="KW-1185">Reference proteome</keyword>
<feature type="region of interest" description="Disordered" evidence="1">
    <location>
        <begin position="155"/>
        <end position="179"/>
    </location>
</feature>
<evidence type="ECO:0000313" key="2">
    <source>
        <dbReference type="EMBL" id="MEV4927808.1"/>
    </source>
</evidence>
<dbReference type="EMBL" id="JBFASG010000059">
    <property type="protein sequence ID" value="MEV4927808.1"/>
    <property type="molecule type" value="Genomic_DNA"/>
</dbReference>
<gene>
    <name evidence="2" type="ORF">AB0L03_34240</name>
</gene>
<evidence type="ECO:0000256" key="1">
    <source>
        <dbReference type="SAM" id="MobiDB-lite"/>
    </source>
</evidence>
<protein>
    <submittedName>
        <fullName evidence="2">Uncharacterized protein</fullName>
    </submittedName>
</protein>
<evidence type="ECO:0000313" key="3">
    <source>
        <dbReference type="Proteomes" id="UP001552479"/>
    </source>
</evidence>
<sequence>MLVDLGAVQRGSAELGLCIRNVGLTSGQARVTVQWPGTPATTLLPDPDAGRDALLQAIAAVGPARLADDEPAESASSPLAAHGWLLDELGRRSDAWYAYLAEPVELLRVETDGLRTTDVAVGRTSRGDVVEVRVPLAGLGADGMDAGLAYTSRRTRCDRRSPRPPAGRPDTGPAHVLHRPSGRGYGLRHWFIGTASSRFRRQPGLRRVREELSAYLLSTRSSRWSLMLRQKAAA</sequence>
<name>A0ABV3J535_9ACTN</name>
<organism evidence="2 3">
    <name type="scientific">Streptomyces roseoverticillatus</name>
    <dbReference type="NCBI Taxonomy" id="66429"/>
    <lineage>
        <taxon>Bacteria</taxon>
        <taxon>Bacillati</taxon>
        <taxon>Actinomycetota</taxon>
        <taxon>Actinomycetes</taxon>
        <taxon>Kitasatosporales</taxon>
        <taxon>Streptomycetaceae</taxon>
        <taxon>Streptomyces</taxon>
    </lineage>
</organism>